<dbReference type="Proteomes" id="UP001247754">
    <property type="component" value="Unassembled WGS sequence"/>
</dbReference>
<reference evidence="2 3" key="1">
    <citation type="submission" date="2023-09" db="EMBL/GenBank/DDBJ databases">
        <title>Xinfangfangia sedmenti sp. nov., isolated the sedment.</title>
        <authorList>
            <person name="Xu L."/>
        </authorList>
    </citation>
    <scope>NUCLEOTIDE SEQUENCE [LARGE SCALE GENOMIC DNA]</scope>
    <source>
        <strain evidence="2 3">LG-4</strain>
    </source>
</reference>
<dbReference type="EMBL" id="JAVKPH010000060">
    <property type="protein sequence ID" value="MDR5655296.1"/>
    <property type="molecule type" value="Genomic_DNA"/>
</dbReference>
<feature type="coiled-coil region" evidence="1">
    <location>
        <begin position="6"/>
        <end position="33"/>
    </location>
</feature>
<evidence type="ECO:0000256" key="1">
    <source>
        <dbReference type="SAM" id="Coils"/>
    </source>
</evidence>
<sequence>MFRELRAGNLEKMEQLLRRVESLNRELEHRMRLLAGGMCDEN</sequence>
<name>A0ABU1FEK0_9RHOB</name>
<keyword evidence="3" id="KW-1185">Reference proteome</keyword>
<evidence type="ECO:0000313" key="3">
    <source>
        <dbReference type="Proteomes" id="UP001247754"/>
    </source>
</evidence>
<proteinExistence type="predicted"/>
<protein>
    <submittedName>
        <fullName evidence="2">Uncharacterized protein</fullName>
    </submittedName>
</protein>
<keyword evidence="1" id="KW-0175">Coiled coil</keyword>
<comment type="caution">
    <text evidence="2">The sequence shown here is derived from an EMBL/GenBank/DDBJ whole genome shotgun (WGS) entry which is preliminary data.</text>
</comment>
<dbReference type="RefSeq" id="WP_310459400.1">
    <property type="nucleotide sequence ID" value="NZ_JAVKPH010000060.1"/>
</dbReference>
<organism evidence="2 3">
    <name type="scientific">Ruixingdingia sedimenti</name>
    <dbReference type="NCBI Taxonomy" id="3073604"/>
    <lineage>
        <taxon>Bacteria</taxon>
        <taxon>Pseudomonadati</taxon>
        <taxon>Pseudomonadota</taxon>
        <taxon>Alphaproteobacteria</taxon>
        <taxon>Rhodobacterales</taxon>
        <taxon>Paracoccaceae</taxon>
        <taxon>Ruixingdingia</taxon>
    </lineage>
</organism>
<evidence type="ECO:0000313" key="2">
    <source>
        <dbReference type="EMBL" id="MDR5655296.1"/>
    </source>
</evidence>
<accession>A0ABU1FEK0</accession>
<gene>
    <name evidence="2" type="ORF">RGD00_22060</name>
</gene>